<feature type="non-terminal residue" evidence="2">
    <location>
        <position position="1"/>
    </location>
</feature>
<proteinExistence type="predicted"/>
<protein>
    <submittedName>
        <fullName evidence="2">Uncharacterized protein</fullName>
    </submittedName>
</protein>
<sequence>GTSSPLASADDFDMFADDDAAAKPSTDENNAVSEPSSDAINSGTEGKNTASINLVSEMLFYKFGI</sequence>
<evidence type="ECO:0000313" key="3">
    <source>
        <dbReference type="Proteomes" id="UP000265520"/>
    </source>
</evidence>
<feature type="region of interest" description="Disordered" evidence="1">
    <location>
        <begin position="1"/>
        <end position="47"/>
    </location>
</feature>
<accession>A0A392U5B0</accession>
<feature type="compositionally biased region" description="Acidic residues" evidence="1">
    <location>
        <begin position="10"/>
        <end position="19"/>
    </location>
</feature>
<dbReference type="EMBL" id="LXQA010727620">
    <property type="protein sequence ID" value="MCI67967.1"/>
    <property type="molecule type" value="Genomic_DNA"/>
</dbReference>
<name>A0A392U5B0_9FABA</name>
<dbReference type="AlphaFoldDB" id="A0A392U5B0"/>
<comment type="caution">
    <text evidence="2">The sequence shown here is derived from an EMBL/GenBank/DDBJ whole genome shotgun (WGS) entry which is preliminary data.</text>
</comment>
<evidence type="ECO:0000313" key="2">
    <source>
        <dbReference type="EMBL" id="MCI67967.1"/>
    </source>
</evidence>
<organism evidence="2 3">
    <name type="scientific">Trifolium medium</name>
    <dbReference type="NCBI Taxonomy" id="97028"/>
    <lineage>
        <taxon>Eukaryota</taxon>
        <taxon>Viridiplantae</taxon>
        <taxon>Streptophyta</taxon>
        <taxon>Embryophyta</taxon>
        <taxon>Tracheophyta</taxon>
        <taxon>Spermatophyta</taxon>
        <taxon>Magnoliopsida</taxon>
        <taxon>eudicotyledons</taxon>
        <taxon>Gunneridae</taxon>
        <taxon>Pentapetalae</taxon>
        <taxon>rosids</taxon>
        <taxon>fabids</taxon>
        <taxon>Fabales</taxon>
        <taxon>Fabaceae</taxon>
        <taxon>Papilionoideae</taxon>
        <taxon>50 kb inversion clade</taxon>
        <taxon>NPAAA clade</taxon>
        <taxon>Hologalegina</taxon>
        <taxon>IRL clade</taxon>
        <taxon>Trifolieae</taxon>
        <taxon>Trifolium</taxon>
    </lineage>
</organism>
<keyword evidence="3" id="KW-1185">Reference proteome</keyword>
<feature type="compositionally biased region" description="Polar residues" evidence="1">
    <location>
        <begin position="27"/>
        <end position="47"/>
    </location>
</feature>
<dbReference type="Proteomes" id="UP000265520">
    <property type="component" value="Unassembled WGS sequence"/>
</dbReference>
<reference evidence="2 3" key="1">
    <citation type="journal article" date="2018" name="Front. Plant Sci.">
        <title>Red Clover (Trifolium pratense) and Zigzag Clover (T. medium) - A Picture of Genomic Similarities and Differences.</title>
        <authorList>
            <person name="Dluhosova J."/>
            <person name="Istvanek J."/>
            <person name="Nedelnik J."/>
            <person name="Repkova J."/>
        </authorList>
    </citation>
    <scope>NUCLEOTIDE SEQUENCE [LARGE SCALE GENOMIC DNA]</scope>
    <source>
        <strain evidence="3">cv. 10/8</strain>
        <tissue evidence="2">Leaf</tissue>
    </source>
</reference>
<evidence type="ECO:0000256" key="1">
    <source>
        <dbReference type="SAM" id="MobiDB-lite"/>
    </source>
</evidence>